<dbReference type="InterPro" id="IPR001279">
    <property type="entry name" value="Metallo-B-lactamas"/>
</dbReference>
<dbReference type="PANTHER" id="PTHR43546">
    <property type="entry name" value="UPF0173 METAL-DEPENDENT HYDROLASE MJ1163-RELATED"/>
    <property type="match status" value="1"/>
</dbReference>
<dbReference type="PANTHER" id="PTHR43546:SF9">
    <property type="entry name" value="L-ASCORBATE-6-PHOSPHATE LACTONASE ULAG-RELATED"/>
    <property type="match status" value="1"/>
</dbReference>
<reference evidence="4" key="1">
    <citation type="submission" date="2016-10" db="EMBL/GenBank/DDBJ databases">
        <authorList>
            <person name="Varghese N."/>
            <person name="Submissions S."/>
        </authorList>
    </citation>
    <scope>NUCLEOTIDE SEQUENCE [LARGE SCALE GENOMIC DNA]</scope>
    <source>
        <strain evidence="4">P18</strain>
    </source>
</reference>
<keyword evidence="4" id="KW-1185">Reference proteome</keyword>
<dbReference type="GO" id="GO:0016787">
    <property type="term" value="F:hydrolase activity"/>
    <property type="evidence" value="ECO:0007669"/>
    <property type="project" value="UniProtKB-KW"/>
</dbReference>
<dbReference type="AlphaFoldDB" id="A0A1I5RYY1"/>
<evidence type="ECO:0000313" key="4">
    <source>
        <dbReference type="Proteomes" id="UP000182624"/>
    </source>
</evidence>
<protein>
    <submittedName>
        <fullName evidence="3">L-ascorbate metabolism protein UlaG, beta-lactamase superfamily</fullName>
    </submittedName>
</protein>
<evidence type="ECO:0000313" key="3">
    <source>
        <dbReference type="EMBL" id="SFP63693.1"/>
    </source>
</evidence>
<dbReference type="OrthoDB" id="9789133at2"/>
<dbReference type="RefSeq" id="WP_074884918.1">
    <property type="nucleotide sequence ID" value="NZ_FOXO01000005.1"/>
</dbReference>
<dbReference type="SUPFAM" id="SSF56281">
    <property type="entry name" value="Metallo-hydrolase/oxidoreductase"/>
    <property type="match status" value="1"/>
</dbReference>
<proteinExistence type="predicted"/>
<dbReference type="Proteomes" id="UP000182624">
    <property type="component" value="Unassembled WGS sequence"/>
</dbReference>
<keyword evidence="1" id="KW-0378">Hydrolase</keyword>
<dbReference type="InterPro" id="IPR036866">
    <property type="entry name" value="RibonucZ/Hydroxyglut_hydro"/>
</dbReference>
<dbReference type="Gene3D" id="3.60.15.10">
    <property type="entry name" value="Ribonuclease Z/Hydroxyacylglutathione hydrolase-like"/>
    <property type="match status" value="1"/>
</dbReference>
<organism evidence="3 4">
    <name type="scientific">Butyrivibrio proteoclasticus</name>
    <dbReference type="NCBI Taxonomy" id="43305"/>
    <lineage>
        <taxon>Bacteria</taxon>
        <taxon>Bacillati</taxon>
        <taxon>Bacillota</taxon>
        <taxon>Clostridia</taxon>
        <taxon>Lachnospirales</taxon>
        <taxon>Lachnospiraceae</taxon>
        <taxon>Butyrivibrio</taxon>
    </lineage>
</organism>
<dbReference type="EMBL" id="FOXO01000005">
    <property type="protein sequence ID" value="SFP63693.1"/>
    <property type="molecule type" value="Genomic_DNA"/>
</dbReference>
<gene>
    <name evidence="3" type="ORF">SAMN04487928_10535</name>
</gene>
<name>A0A1I5RYY1_9FIRM</name>
<accession>A0A1I5RYY1</accession>
<evidence type="ECO:0000259" key="2">
    <source>
        <dbReference type="Pfam" id="PF12706"/>
    </source>
</evidence>
<dbReference type="InterPro" id="IPR050114">
    <property type="entry name" value="UPF0173_UPF0282_UlaG_hydrolase"/>
</dbReference>
<sequence>MNELVKRILDTNTPKGTASLWWMGQMGLIVKMGNTVLCIDYYATPDPSRQTEPPVPAGELEGISAFLGTHDHLDHIDHEAWKIWAKTNPMAKFVFPRKNMESVLADGISADNALGLNDGEKIKVGDVTITAVAAAHEFLEQDPESLLYPHLQYIIEGNGVRIHHAGDTVRYEGMLGKVKAFGKIDAQLLPINGRDSVRYRRNCIGNMTYQEAADFAGDCETGLVIPGHWDMFADNSADPKEFCDYIEIKYGERLKNLIPKVMEEIVVTAM</sequence>
<evidence type="ECO:0000256" key="1">
    <source>
        <dbReference type="ARBA" id="ARBA00022801"/>
    </source>
</evidence>
<feature type="domain" description="Metallo-beta-lactamase" evidence="2">
    <location>
        <begin position="49"/>
        <end position="229"/>
    </location>
</feature>
<dbReference type="Pfam" id="PF12706">
    <property type="entry name" value="Lactamase_B_2"/>
    <property type="match status" value="1"/>
</dbReference>